<reference evidence="10" key="1">
    <citation type="submission" date="2018-04" db="EMBL/GenBank/DDBJ databases">
        <authorList>
            <person name="Liu S."/>
            <person name="Wang Z."/>
            <person name="Li J."/>
        </authorList>
    </citation>
    <scope>NUCLEOTIDE SEQUENCE [LARGE SCALE GENOMIC DNA]</scope>
    <source>
        <strain evidence="10">S1194</strain>
    </source>
</reference>
<feature type="transmembrane region" description="Helical" evidence="7">
    <location>
        <begin position="264"/>
        <end position="287"/>
    </location>
</feature>
<dbReference type="EMBL" id="QEEX01000001">
    <property type="protein sequence ID" value="PWB97781.1"/>
    <property type="molecule type" value="Genomic_DNA"/>
</dbReference>
<comment type="subcellular location">
    <subcellularLocation>
        <location evidence="1 7">Cell membrane</location>
        <topology evidence="1 7">Multi-pass membrane protein</topology>
    </subcellularLocation>
</comment>
<protein>
    <submittedName>
        <fullName evidence="9">ABC transporter permease</fullName>
    </submittedName>
</protein>
<keyword evidence="5 7" id="KW-1133">Transmembrane helix</keyword>
<gene>
    <name evidence="9" type="ORF">DF220_08020</name>
</gene>
<evidence type="ECO:0000256" key="6">
    <source>
        <dbReference type="ARBA" id="ARBA00023136"/>
    </source>
</evidence>
<dbReference type="InterPro" id="IPR000515">
    <property type="entry name" value="MetI-like"/>
</dbReference>
<dbReference type="Proteomes" id="UP000244978">
    <property type="component" value="Unassembled WGS sequence"/>
</dbReference>
<dbReference type="AlphaFoldDB" id="A0A2U1T1M2"/>
<keyword evidence="6 7" id="KW-0472">Membrane</keyword>
<dbReference type="KEGG" id="salc:C2138_13025"/>
<proteinExistence type="inferred from homology"/>
<feature type="transmembrane region" description="Helical" evidence="7">
    <location>
        <begin position="152"/>
        <end position="183"/>
    </location>
</feature>
<comment type="similarity">
    <text evidence="7">Belongs to the binding-protein-dependent transport system permease family.</text>
</comment>
<feature type="transmembrane region" description="Helical" evidence="7">
    <location>
        <begin position="219"/>
        <end position="244"/>
    </location>
</feature>
<evidence type="ECO:0000256" key="5">
    <source>
        <dbReference type="ARBA" id="ARBA00022989"/>
    </source>
</evidence>
<evidence type="ECO:0000313" key="9">
    <source>
        <dbReference type="EMBL" id="PWB97781.1"/>
    </source>
</evidence>
<evidence type="ECO:0000256" key="7">
    <source>
        <dbReference type="RuleBase" id="RU363032"/>
    </source>
</evidence>
<keyword evidence="10" id="KW-1185">Reference proteome</keyword>
<feature type="transmembrane region" description="Helical" evidence="7">
    <location>
        <begin position="55"/>
        <end position="76"/>
    </location>
</feature>
<evidence type="ECO:0000259" key="8">
    <source>
        <dbReference type="PROSITE" id="PS50928"/>
    </source>
</evidence>
<sequence>MADTAIQASATTATPVAPGTADALTKLGQLRDTLRPIPRRRRLEKEPASWRVNSLRIGVIVVVVAFWEIGATLGWIDPFFWSQPSRIFKTAIITIQNGDLWVNARFTFGSTIAGFLIGVIGGVAIGLSFWWSRTYALVAEPMVIAFEAMPKLALAPIIVLVLGIGISSKIAMAVAIVIVIQILNTYTAVRAVDKDLVTLLYSLGASKWQVFQKVVFPSVIPWVISSLRIAIGLALTGAVVGEYIGSREGLGRMIQYAGSTYDIALIWVGVFTLAFLSALLYVVVAVLERWLRKGVVHS</sequence>
<dbReference type="PANTHER" id="PTHR30151">
    <property type="entry name" value="ALKANE SULFONATE ABC TRANSPORTER-RELATED, MEMBRANE SUBUNIT"/>
    <property type="match status" value="1"/>
</dbReference>
<dbReference type="GO" id="GO:0005886">
    <property type="term" value="C:plasma membrane"/>
    <property type="evidence" value="ECO:0007669"/>
    <property type="project" value="UniProtKB-SubCell"/>
</dbReference>
<dbReference type="InterPro" id="IPR035906">
    <property type="entry name" value="MetI-like_sf"/>
</dbReference>
<dbReference type="PANTHER" id="PTHR30151:SF19">
    <property type="entry name" value="ABC TRANSPORTER PERMEASE"/>
    <property type="match status" value="1"/>
</dbReference>
<evidence type="ECO:0000256" key="4">
    <source>
        <dbReference type="ARBA" id="ARBA00022692"/>
    </source>
</evidence>
<dbReference type="PROSITE" id="PS50928">
    <property type="entry name" value="ABC_TM1"/>
    <property type="match status" value="1"/>
</dbReference>
<keyword evidence="2 7" id="KW-0813">Transport</keyword>
<dbReference type="CDD" id="cd06261">
    <property type="entry name" value="TM_PBP2"/>
    <property type="match status" value="1"/>
</dbReference>
<feature type="domain" description="ABC transmembrane type-1" evidence="8">
    <location>
        <begin position="100"/>
        <end position="288"/>
    </location>
</feature>
<dbReference type="Pfam" id="PF00528">
    <property type="entry name" value="BPD_transp_1"/>
    <property type="match status" value="1"/>
</dbReference>
<evidence type="ECO:0000256" key="3">
    <source>
        <dbReference type="ARBA" id="ARBA00022475"/>
    </source>
</evidence>
<evidence type="ECO:0000313" key="10">
    <source>
        <dbReference type="Proteomes" id="UP000244978"/>
    </source>
</evidence>
<organism evidence="9 10">
    <name type="scientific">Homoserinimonas hongtaonis</name>
    <dbReference type="NCBI Taxonomy" id="2079791"/>
    <lineage>
        <taxon>Bacteria</taxon>
        <taxon>Bacillati</taxon>
        <taxon>Actinomycetota</taxon>
        <taxon>Actinomycetes</taxon>
        <taxon>Micrococcales</taxon>
        <taxon>Microbacteriaceae</taxon>
        <taxon>Homoserinimonas</taxon>
    </lineage>
</organism>
<dbReference type="OrthoDB" id="7274389at2"/>
<accession>A0A2U1T1M2</accession>
<dbReference type="RefSeq" id="WP_108518469.1">
    <property type="nucleotide sequence ID" value="NZ_CP026951.1"/>
</dbReference>
<keyword evidence="3" id="KW-1003">Cell membrane</keyword>
<dbReference type="SUPFAM" id="SSF161098">
    <property type="entry name" value="MetI-like"/>
    <property type="match status" value="1"/>
</dbReference>
<feature type="transmembrane region" description="Helical" evidence="7">
    <location>
        <begin position="106"/>
        <end position="131"/>
    </location>
</feature>
<evidence type="ECO:0000256" key="2">
    <source>
        <dbReference type="ARBA" id="ARBA00022448"/>
    </source>
</evidence>
<comment type="caution">
    <text evidence="9">The sequence shown here is derived from an EMBL/GenBank/DDBJ whole genome shotgun (WGS) entry which is preliminary data.</text>
</comment>
<name>A0A2U1T1M2_9MICO</name>
<dbReference type="Gene3D" id="1.10.3720.10">
    <property type="entry name" value="MetI-like"/>
    <property type="match status" value="1"/>
</dbReference>
<evidence type="ECO:0000256" key="1">
    <source>
        <dbReference type="ARBA" id="ARBA00004651"/>
    </source>
</evidence>
<keyword evidence="4 7" id="KW-0812">Transmembrane</keyword>
<dbReference type="GO" id="GO:0055085">
    <property type="term" value="P:transmembrane transport"/>
    <property type="evidence" value="ECO:0007669"/>
    <property type="project" value="InterPro"/>
</dbReference>